<protein>
    <submittedName>
        <fullName evidence="1">Uncharacterized protein</fullName>
    </submittedName>
</protein>
<dbReference type="AlphaFoldDB" id="A0AAE1DFS7"/>
<dbReference type="PANTHER" id="PTHR15032">
    <property type="entry name" value="N-ACYL-PHOSPHATIDYLETHANOLAMINE-HYDROLYZING PHOSPHOLIPASE D"/>
    <property type="match status" value="1"/>
</dbReference>
<keyword evidence="2" id="KW-1185">Reference proteome</keyword>
<accession>A0AAE1DFS7</accession>
<dbReference type="GO" id="GO:0070292">
    <property type="term" value="P:N-acylphosphatidylethanolamine metabolic process"/>
    <property type="evidence" value="ECO:0007669"/>
    <property type="project" value="TreeGrafter"/>
</dbReference>
<dbReference type="PANTHER" id="PTHR15032:SF4">
    <property type="entry name" value="N-ACYL-PHOSPHATIDYLETHANOLAMINE-HYDROLYZING PHOSPHOLIPASE D"/>
    <property type="match status" value="1"/>
</dbReference>
<dbReference type="Proteomes" id="UP001283361">
    <property type="component" value="Unassembled WGS sequence"/>
</dbReference>
<dbReference type="GO" id="GO:0070290">
    <property type="term" value="F:N-acylphosphatidylethanolamine-specific phospholipase D activity"/>
    <property type="evidence" value="ECO:0007669"/>
    <property type="project" value="TreeGrafter"/>
</dbReference>
<evidence type="ECO:0000313" key="2">
    <source>
        <dbReference type="Proteomes" id="UP001283361"/>
    </source>
</evidence>
<gene>
    <name evidence="1" type="ORF">RRG08_060368</name>
</gene>
<dbReference type="GO" id="GO:0005737">
    <property type="term" value="C:cytoplasm"/>
    <property type="evidence" value="ECO:0007669"/>
    <property type="project" value="TreeGrafter"/>
</dbReference>
<reference evidence="1" key="1">
    <citation type="journal article" date="2023" name="G3 (Bethesda)">
        <title>A reference genome for the long-term kleptoplast-retaining sea slug Elysia crispata morphotype clarki.</title>
        <authorList>
            <person name="Eastman K.E."/>
            <person name="Pendleton A.L."/>
            <person name="Shaikh M.A."/>
            <person name="Suttiyut T."/>
            <person name="Ogas R."/>
            <person name="Tomko P."/>
            <person name="Gavelis G."/>
            <person name="Widhalm J.R."/>
            <person name="Wisecaver J.H."/>
        </authorList>
    </citation>
    <scope>NUCLEOTIDE SEQUENCE</scope>
    <source>
        <strain evidence="1">ECLA1</strain>
    </source>
</reference>
<organism evidence="1 2">
    <name type="scientific">Elysia crispata</name>
    <name type="common">lettuce slug</name>
    <dbReference type="NCBI Taxonomy" id="231223"/>
    <lineage>
        <taxon>Eukaryota</taxon>
        <taxon>Metazoa</taxon>
        <taxon>Spiralia</taxon>
        <taxon>Lophotrochozoa</taxon>
        <taxon>Mollusca</taxon>
        <taxon>Gastropoda</taxon>
        <taxon>Heterobranchia</taxon>
        <taxon>Euthyneura</taxon>
        <taxon>Panpulmonata</taxon>
        <taxon>Sacoglossa</taxon>
        <taxon>Placobranchoidea</taxon>
        <taxon>Plakobranchidae</taxon>
        <taxon>Elysia</taxon>
    </lineage>
</organism>
<comment type="caution">
    <text evidence="1">The sequence shown here is derived from an EMBL/GenBank/DDBJ whole genome shotgun (WGS) entry which is preliminary data.</text>
</comment>
<dbReference type="Gene3D" id="3.60.15.10">
    <property type="entry name" value="Ribonuclease Z/Hydroxyacylglutathione hydrolase-like"/>
    <property type="match status" value="1"/>
</dbReference>
<dbReference type="GO" id="GO:0070291">
    <property type="term" value="P:N-acylethanolamine metabolic process"/>
    <property type="evidence" value="ECO:0007669"/>
    <property type="project" value="TreeGrafter"/>
</dbReference>
<dbReference type="InterPro" id="IPR036866">
    <property type="entry name" value="RibonucZ/Hydroxyglut_hydro"/>
</dbReference>
<sequence length="125" mass="14316">MTLTIFSCHVLIKFSVASKQQNVFGDALRWYVPQGIKAWMNARGCQNVVELSWWDEHIHSPESGFKMVATPCQHWCKRTATDTNKFYLEPKTKLAEEAAKQGLKKDEFVTVSHGEIRVFGAENQQ</sequence>
<evidence type="ECO:0000313" key="1">
    <source>
        <dbReference type="EMBL" id="KAK3768932.1"/>
    </source>
</evidence>
<proteinExistence type="predicted"/>
<dbReference type="EMBL" id="JAWDGP010003996">
    <property type="protein sequence ID" value="KAK3768932.1"/>
    <property type="molecule type" value="Genomic_DNA"/>
</dbReference>
<name>A0AAE1DFS7_9GAST</name>